<organism evidence="1 2">
    <name type="scientific">Sorangium cellulosum</name>
    <name type="common">Polyangium cellulosum</name>
    <dbReference type="NCBI Taxonomy" id="56"/>
    <lineage>
        <taxon>Bacteria</taxon>
        <taxon>Pseudomonadati</taxon>
        <taxon>Myxococcota</taxon>
        <taxon>Polyangia</taxon>
        <taxon>Polyangiales</taxon>
        <taxon>Polyangiaceae</taxon>
        <taxon>Sorangium</taxon>
    </lineage>
</organism>
<proteinExistence type="predicted"/>
<comment type="caution">
    <text evidence="1">The sequence shown here is derived from an EMBL/GenBank/DDBJ whole genome shotgun (WGS) entry which is preliminary data.</text>
</comment>
<evidence type="ECO:0000313" key="2">
    <source>
        <dbReference type="Proteomes" id="UP000075420"/>
    </source>
</evidence>
<protein>
    <submittedName>
        <fullName evidence="1">Methyltransferase</fullName>
    </submittedName>
</protein>
<dbReference type="Pfam" id="PF13578">
    <property type="entry name" value="Methyltransf_24"/>
    <property type="match status" value="1"/>
</dbReference>
<gene>
    <name evidence="1" type="ORF">BE08_03230</name>
</gene>
<dbReference type="AlphaFoldDB" id="A0A150PRI3"/>
<dbReference type="Gene3D" id="3.40.50.150">
    <property type="entry name" value="Vaccinia Virus protein VP39"/>
    <property type="match status" value="1"/>
</dbReference>
<evidence type="ECO:0000313" key="1">
    <source>
        <dbReference type="EMBL" id="KYF58361.1"/>
    </source>
</evidence>
<dbReference type="GO" id="GO:0032259">
    <property type="term" value="P:methylation"/>
    <property type="evidence" value="ECO:0007669"/>
    <property type="project" value="UniProtKB-KW"/>
</dbReference>
<sequence length="194" mass="21384">MKDLEHLNPPAVLEQIERASADIGFNMASDRQTGSILRTLAAARSGAFLELGTGTGISTCWILDGMDARSTLVSVESDEEVQALARRHLGGDRRLTLKAMDGEAFLRSVQDQRFDFIFADTWPGKFYALEEALGLLNPGGLYIIDDLLPQPNWPDGHAPKVAELIATLERHERLVVTKLCWSTGLIIATRVDRP</sequence>
<reference evidence="1 2" key="1">
    <citation type="submission" date="2014-02" db="EMBL/GenBank/DDBJ databases">
        <title>The small core and large imbalanced accessory genome model reveals a collaborative survival strategy of Sorangium cellulosum strains in nature.</title>
        <authorList>
            <person name="Han K."/>
            <person name="Peng R."/>
            <person name="Blom J."/>
            <person name="Li Y.-Z."/>
        </authorList>
    </citation>
    <scope>NUCLEOTIDE SEQUENCE [LARGE SCALE GENOMIC DNA]</scope>
    <source>
        <strain evidence="1 2">So0157-25</strain>
    </source>
</reference>
<dbReference type="PANTHER" id="PTHR43167">
    <property type="entry name" value="PUTATIVE (AFU_ORTHOLOGUE AFUA_6G01830)-RELATED"/>
    <property type="match status" value="1"/>
</dbReference>
<dbReference type="Proteomes" id="UP000075420">
    <property type="component" value="Unassembled WGS sequence"/>
</dbReference>
<dbReference type="EMBL" id="JELY01000724">
    <property type="protein sequence ID" value="KYF58361.1"/>
    <property type="molecule type" value="Genomic_DNA"/>
</dbReference>
<dbReference type="PANTHER" id="PTHR43167:SF1">
    <property type="entry name" value="PUTATIVE (AFU_ORTHOLOGUE AFUA_6G01830)-RELATED"/>
    <property type="match status" value="1"/>
</dbReference>
<dbReference type="SUPFAM" id="SSF53335">
    <property type="entry name" value="S-adenosyl-L-methionine-dependent methyltransferases"/>
    <property type="match status" value="1"/>
</dbReference>
<name>A0A150PRI3_SORCE</name>
<keyword evidence="1" id="KW-0489">Methyltransferase</keyword>
<keyword evidence="1" id="KW-0808">Transferase</keyword>
<dbReference type="GO" id="GO:0008168">
    <property type="term" value="F:methyltransferase activity"/>
    <property type="evidence" value="ECO:0007669"/>
    <property type="project" value="UniProtKB-KW"/>
</dbReference>
<dbReference type="InterPro" id="IPR029063">
    <property type="entry name" value="SAM-dependent_MTases_sf"/>
</dbReference>
<dbReference type="CDD" id="cd02440">
    <property type="entry name" value="AdoMet_MTases"/>
    <property type="match status" value="1"/>
</dbReference>
<accession>A0A150PRI3</accession>